<dbReference type="AlphaFoldDB" id="A0A9D4BR91"/>
<evidence type="ECO:0000256" key="3">
    <source>
        <dbReference type="SAM" id="SignalP"/>
    </source>
</evidence>
<evidence type="ECO:0000256" key="1">
    <source>
        <dbReference type="SAM" id="MobiDB-lite"/>
    </source>
</evidence>
<gene>
    <name evidence="4" type="ORF">DPMN_077331</name>
</gene>
<evidence type="ECO:0008006" key="6">
    <source>
        <dbReference type="Google" id="ProtNLM"/>
    </source>
</evidence>
<evidence type="ECO:0000256" key="2">
    <source>
        <dbReference type="SAM" id="Phobius"/>
    </source>
</evidence>
<reference evidence="4" key="1">
    <citation type="journal article" date="2019" name="bioRxiv">
        <title>The Genome of the Zebra Mussel, Dreissena polymorpha: A Resource for Invasive Species Research.</title>
        <authorList>
            <person name="McCartney M.A."/>
            <person name="Auch B."/>
            <person name="Kono T."/>
            <person name="Mallez S."/>
            <person name="Zhang Y."/>
            <person name="Obille A."/>
            <person name="Becker A."/>
            <person name="Abrahante J.E."/>
            <person name="Garbe J."/>
            <person name="Badalamenti J.P."/>
            <person name="Herman A."/>
            <person name="Mangelson H."/>
            <person name="Liachko I."/>
            <person name="Sullivan S."/>
            <person name="Sone E.D."/>
            <person name="Koren S."/>
            <person name="Silverstein K.A.T."/>
            <person name="Beckman K.B."/>
            <person name="Gohl D.M."/>
        </authorList>
    </citation>
    <scope>NUCLEOTIDE SEQUENCE</scope>
    <source>
        <strain evidence="4">Duluth1</strain>
        <tissue evidence="4">Whole animal</tissue>
    </source>
</reference>
<feature type="region of interest" description="Disordered" evidence="1">
    <location>
        <begin position="315"/>
        <end position="338"/>
    </location>
</feature>
<feature type="chain" id="PRO_5039667493" description="WSC domain-containing protein" evidence="3">
    <location>
        <begin position="20"/>
        <end position="640"/>
    </location>
</feature>
<organism evidence="4 5">
    <name type="scientific">Dreissena polymorpha</name>
    <name type="common">Zebra mussel</name>
    <name type="synonym">Mytilus polymorpha</name>
    <dbReference type="NCBI Taxonomy" id="45954"/>
    <lineage>
        <taxon>Eukaryota</taxon>
        <taxon>Metazoa</taxon>
        <taxon>Spiralia</taxon>
        <taxon>Lophotrochozoa</taxon>
        <taxon>Mollusca</taxon>
        <taxon>Bivalvia</taxon>
        <taxon>Autobranchia</taxon>
        <taxon>Heteroconchia</taxon>
        <taxon>Euheterodonta</taxon>
        <taxon>Imparidentia</taxon>
        <taxon>Neoheterodontei</taxon>
        <taxon>Myida</taxon>
        <taxon>Dreissenoidea</taxon>
        <taxon>Dreissenidae</taxon>
        <taxon>Dreissena</taxon>
    </lineage>
</organism>
<keyword evidence="2" id="KW-1133">Transmembrane helix</keyword>
<keyword evidence="5" id="KW-1185">Reference proteome</keyword>
<feature type="transmembrane region" description="Helical" evidence="2">
    <location>
        <begin position="347"/>
        <end position="369"/>
    </location>
</feature>
<comment type="caution">
    <text evidence="4">The sequence shown here is derived from an EMBL/GenBank/DDBJ whole genome shotgun (WGS) entry which is preliminary data.</text>
</comment>
<protein>
    <recommendedName>
        <fullName evidence="6">WSC domain-containing protein</fullName>
    </recommendedName>
</protein>
<accession>A0A9D4BR91</accession>
<name>A0A9D4BR91_DREPO</name>
<keyword evidence="2" id="KW-0472">Membrane</keyword>
<keyword evidence="2" id="KW-0812">Transmembrane</keyword>
<dbReference type="EMBL" id="JAIWYP010000015">
    <property type="protein sequence ID" value="KAH3702317.1"/>
    <property type="molecule type" value="Genomic_DNA"/>
</dbReference>
<sequence>MAVYVQLIVFWICIYACLCTEVTGEEYYITTSFTSWNNVPKDCRMAQPEYGHDTDTGTIILRRNIILNATLQHDVWIGYFMALTQFEYHGCTMLTTPDYLNVTSLVDCHYACNGTYFGLDCSSKELKCTCVDELPDSLLRSLCFAHEDFVCGKGNRQAIYSFTNDITSIEQNKATIANMCMASASKPNKSAWVKCKDENKERRVWCRTAETGEQFVSDETFAAWNEANDFCAYKSSLPSSAVGYNSDNIDNKAFTNSFRNWTLQQGNGSTNVGPMMFAYVSPNSQEIRFSANANKPKHVLCIGQKPTTIVTTTSLNNTQSTTASTTTDDHSNASKQQASLEGSTTTVVAAGVSVTVALTVAVVVIILVLRNRNKLCFANTKRSALVNRDDDHPISLGRVTHKSTAYFQTLETSVSIQTYTALQKESACTKDADKDNPVANADVTNQNTNTRPSQHDSEARAYVVLDKDGFKQQISATNGIPTEVNDYFVLEKQQPNKGNSNGVSTNEVHPYFVLENEGDRPFQDIPPQAGDAYFVLEKQPKGNSPPIKTANALELDNFDGDTYQEIDTNDTYASIDDSREDNNDYDYTNKGFKDSRKEISNNIYNHLNSAGDEYDHVGKGQNNVKAMENHYDMSSSAVRK</sequence>
<feature type="region of interest" description="Disordered" evidence="1">
    <location>
        <begin position="431"/>
        <end position="457"/>
    </location>
</feature>
<evidence type="ECO:0000313" key="5">
    <source>
        <dbReference type="Proteomes" id="UP000828390"/>
    </source>
</evidence>
<feature type="compositionally biased region" description="Low complexity" evidence="1">
    <location>
        <begin position="315"/>
        <end position="326"/>
    </location>
</feature>
<feature type="signal peptide" evidence="3">
    <location>
        <begin position="1"/>
        <end position="19"/>
    </location>
</feature>
<reference evidence="4" key="2">
    <citation type="submission" date="2020-11" db="EMBL/GenBank/DDBJ databases">
        <authorList>
            <person name="McCartney M.A."/>
            <person name="Auch B."/>
            <person name="Kono T."/>
            <person name="Mallez S."/>
            <person name="Becker A."/>
            <person name="Gohl D.M."/>
            <person name="Silverstein K.A.T."/>
            <person name="Koren S."/>
            <person name="Bechman K.B."/>
            <person name="Herman A."/>
            <person name="Abrahante J.E."/>
            <person name="Garbe J."/>
        </authorList>
    </citation>
    <scope>NUCLEOTIDE SEQUENCE</scope>
    <source>
        <strain evidence="4">Duluth1</strain>
        <tissue evidence="4">Whole animal</tissue>
    </source>
</reference>
<keyword evidence="3" id="KW-0732">Signal</keyword>
<feature type="compositionally biased region" description="Polar residues" evidence="1">
    <location>
        <begin position="442"/>
        <end position="452"/>
    </location>
</feature>
<dbReference type="Proteomes" id="UP000828390">
    <property type="component" value="Unassembled WGS sequence"/>
</dbReference>
<evidence type="ECO:0000313" key="4">
    <source>
        <dbReference type="EMBL" id="KAH3702317.1"/>
    </source>
</evidence>
<proteinExistence type="predicted"/>